<dbReference type="CDD" id="cd07996">
    <property type="entry name" value="WGR_MMR_like"/>
    <property type="match status" value="1"/>
</dbReference>
<organism evidence="3 4">
    <name type="scientific">Plesiocystis pacifica SIR-1</name>
    <dbReference type="NCBI Taxonomy" id="391625"/>
    <lineage>
        <taxon>Bacteria</taxon>
        <taxon>Pseudomonadati</taxon>
        <taxon>Myxococcota</taxon>
        <taxon>Polyangia</taxon>
        <taxon>Nannocystales</taxon>
        <taxon>Nannocystaceae</taxon>
        <taxon>Plesiocystis</taxon>
    </lineage>
</organism>
<dbReference type="SUPFAM" id="SSF142921">
    <property type="entry name" value="WGR domain-like"/>
    <property type="match status" value="1"/>
</dbReference>
<proteinExistence type="predicted"/>
<accession>A6G8Y4</accession>
<evidence type="ECO:0000313" key="4">
    <source>
        <dbReference type="Proteomes" id="UP000005801"/>
    </source>
</evidence>
<feature type="compositionally biased region" description="Basic and acidic residues" evidence="1">
    <location>
        <begin position="44"/>
        <end position="55"/>
    </location>
</feature>
<evidence type="ECO:0000313" key="3">
    <source>
        <dbReference type="EMBL" id="EDM77670.1"/>
    </source>
</evidence>
<dbReference type="InterPro" id="IPR050458">
    <property type="entry name" value="LolB"/>
</dbReference>
<dbReference type="Pfam" id="PF05406">
    <property type="entry name" value="WGR"/>
    <property type="match status" value="1"/>
</dbReference>
<dbReference type="Gene3D" id="3.80.10.10">
    <property type="entry name" value="Ribonuclease Inhibitor"/>
    <property type="match status" value="1"/>
</dbReference>
<reference evidence="3 4" key="1">
    <citation type="submission" date="2007-06" db="EMBL/GenBank/DDBJ databases">
        <authorList>
            <person name="Shimkets L."/>
            <person name="Ferriera S."/>
            <person name="Johnson J."/>
            <person name="Kravitz S."/>
            <person name="Beeson K."/>
            <person name="Sutton G."/>
            <person name="Rogers Y.-H."/>
            <person name="Friedman R."/>
            <person name="Frazier M."/>
            <person name="Venter J.C."/>
        </authorList>
    </citation>
    <scope>NUCLEOTIDE SEQUENCE [LARGE SCALE GENOMIC DNA]</scope>
    <source>
        <strain evidence="3 4">SIR-1</strain>
    </source>
</reference>
<evidence type="ECO:0000256" key="1">
    <source>
        <dbReference type="SAM" id="MobiDB-lite"/>
    </source>
</evidence>
<feature type="domain" description="WGR" evidence="2">
    <location>
        <begin position="1"/>
        <end position="82"/>
    </location>
</feature>
<dbReference type="Proteomes" id="UP000005801">
    <property type="component" value="Unassembled WGS sequence"/>
</dbReference>
<dbReference type="InterPro" id="IPR008893">
    <property type="entry name" value="WGR_domain"/>
</dbReference>
<dbReference type="PANTHER" id="PTHR30634">
    <property type="entry name" value="OUTER MEMBRANE LOLAB LIPOPROTEIN INSERTION APPARATUS"/>
    <property type="match status" value="1"/>
</dbReference>
<dbReference type="PROSITE" id="PS51977">
    <property type="entry name" value="WGR"/>
    <property type="match status" value="1"/>
</dbReference>
<dbReference type="RefSeq" id="WP_006973179.1">
    <property type="nucleotide sequence ID" value="NZ_ABCS01000042.1"/>
</dbReference>
<name>A6G8Y4_9BACT</name>
<dbReference type="InterPro" id="IPR032675">
    <property type="entry name" value="LRR_dom_sf"/>
</dbReference>
<dbReference type="Gene3D" id="2.20.140.10">
    <property type="entry name" value="WGR domain"/>
    <property type="match status" value="1"/>
</dbReference>
<dbReference type="AlphaFoldDB" id="A6G8Y4"/>
<dbReference type="STRING" id="391625.PPSIR1_13995"/>
<dbReference type="InterPro" id="IPR049809">
    <property type="entry name" value="YehF/YfeS-like_WGR"/>
</dbReference>
<dbReference type="eggNOG" id="COG3831">
    <property type="taxonomic scope" value="Bacteria"/>
</dbReference>
<dbReference type="SUPFAM" id="SSF52047">
    <property type="entry name" value="RNI-like"/>
    <property type="match status" value="1"/>
</dbReference>
<comment type="caution">
    <text evidence="3">The sequence shown here is derived from an EMBL/GenBank/DDBJ whole genome shotgun (WGS) entry which is preliminary data.</text>
</comment>
<dbReference type="OrthoDB" id="9781345at2"/>
<gene>
    <name evidence="3" type="ORF">PPSIR1_13995</name>
</gene>
<dbReference type="EMBL" id="ABCS01000042">
    <property type="protein sequence ID" value="EDM77670.1"/>
    <property type="molecule type" value="Genomic_DNA"/>
</dbReference>
<evidence type="ECO:0000259" key="2">
    <source>
        <dbReference type="PROSITE" id="PS51977"/>
    </source>
</evidence>
<dbReference type="SMART" id="SM00773">
    <property type="entry name" value="WGR"/>
    <property type="match status" value="1"/>
</dbReference>
<sequence>MLRRFEFKDARSYKFWEITVEGTSFTVRYGKVGTDGSTSTKSYPTEEKAQAEAEKKIKSKTKKGYAEVATSSAAASKKSSKADAAAEWAVRADKLQAAGDPWGQRIAIFDQWEAAKGAGKRKWKKQLKELDEEHGEHFYGAALQELMADKLFEKVGRFEWKHGYVVRARIGAPEYDHEGPKPEAVLDALLQSPAATYLEDLILGLPAFDDTNYSDMITSLSKAKLEHLEKLFIGEFSYPDDTEISWVHVGDIAKAVKGAPNLRTLRVRGGGVSMKSFEHDKLQRLEVESGGLPSAGLIGFAKAKLPELTHVSLWLGRDNYGGSTNISDLDALWKTKAMPKLVHLGLQNSEMQDAIASALAQAPLLKQLSSVDMSMGTMRAEGAQALIDNAKNFEHLKSLKLDDNFIPYNLHATMKKALGSMLHIGRQESPEDWGDGELYYYTSVGE</sequence>
<feature type="region of interest" description="Disordered" evidence="1">
    <location>
        <begin position="35"/>
        <end position="55"/>
    </location>
</feature>
<keyword evidence="4" id="KW-1185">Reference proteome</keyword>
<dbReference type="eggNOG" id="COG4886">
    <property type="taxonomic scope" value="Bacteria"/>
</dbReference>
<dbReference type="PANTHER" id="PTHR30634:SF13">
    <property type="entry name" value="PROTEIN YEHF"/>
    <property type="match status" value="1"/>
</dbReference>
<dbReference type="InterPro" id="IPR036930">
    <property type="entry name" value="WGR_dom_sf"/>
</dbReference>
<protein>
    <submittedName>
        <fullName evidence="3">WGR domain protein</fullName>
    </submittedName>
</protein>